<comment type="function">
    <text evidence="6">Involved in transvection phenomena (= synapsis-dependent gene expression), where the synaptic pairing of chromosomes carrying genes with which zeste interacts influences the expression of these genes. Zeste binds to DNA and stimulates transcription from a nearby promoter.</text>
</comment>
<dbReference type="Proteomes" id="UP000037069">
    <property type="component" value="Unassembled WGS sequence"/>
</dbReference>
<evidence type="ECO:0000256" key="4">
    <source>
        <dbReference type="ARBA" id="ARBA00023125"/>
    </source>
</evidence>
<dbReference type="AlphaFoldDB" id="A0A0L0CJP6"/>
<evidence type="ECO:0000256" key="3">
    <source>
        <dbReference type="ARBA" id="ARBA00023015"/>
    </source>
</evidence>
<sequence length="432" mass="50244">MMRRVKKTTNEQFDLLKAEMALHPAAARGYGVGAQRAVVDAEWKDIVDKLNALGPPERTMTEWKKVWSDVRLRIKKQSLKKAKKTRTHKKVKLHPEEDQLMEALNSSISIYGTNIKTELKTEHNQEVAAATHTDNHECYEHLEMEKEHKVIDNNMFYKIFDATIPNDMKKTIITLQNQLETQEMIMTQLLKVTTNMSALMARHLKAVWSDLRLRSIKRLSDEFTPKPKKVKYKSKKNKLLETLNSAESIYASYGDNNGHNNSYLSPNNYHDESQNEADESYDNPLEADDEDELHNTEKHFINSSHEVNNYHDNNSLEEKPADVYHQTNSNSYNSERLTPPPHEAVQVQLSQEKMNYLGQTLIGLEQQMKNQNKIMKHLTKITSNLAELMERHVTGLEKQNTIMERQLKVTKCHNLFLRRQEASRRKIRSLPQ</sequence>
<dbReference type="EMBL" id="JRES01000305">
    <property type="protein sequence ID" value="KNC32470.1"/>
    <property type="molecule type" value="Genomic_DNA"/>
</dbReference>
<evidence type="ECO:0000256" key="5">
    <source>
        <dbReference type="ARBA" id="ARBA00023163"/>
    </source>
</evidence>
<feature type="region of interest" description="Disordered" evidence="7">
    <location>
        <begin position="260"/>
        <end position="287"/>
    </location>
</feature>
<reference evidence="9 10" key="1">
    <citation type="journal article" date="2015" name="Nat. Commun.">
        <title>Lucilia cuprina genome unlocks parasitic fly biology to underpin future interventions.</title>
        <authorList>
            <person name="Anstead C.A."/>
            <person name="Korhonen P.K."/>
            <person name="Young N.D."/>
            <person name="Hall R.S."/>
            <person name="Jex A.R."/>
            <person name="Murali S.C."/>
            <person name="Hughes D.S."/>
            <person name="Lee S.F."/>
            <person name="Perry T."/>
            <person name="Stroehlein A.J."/>
            <person name="Ansell B.R."/>
            <person name="Breugelmans B."/>
            <person name="Hofmann A."/>
            <person name="Qu J."/>
            <person name="Dugan S."/>
            <person name="Lee S.L."/>
            <person name="Chao H."/>
            <person name="Dinh H."/>
            <person name="Han Y."/>
            <person name="Doddapaneni H.V."/>
            <person name="Worley K.C."/>
            <person name="Muzny D.M."/>
            <person name="Ioannidis P."/>
            <person name="Waterhouse R.M."/>
            <person name="Zdobnov E.M."/>
            <person name="James P.J."/>
            <person name="Bagnall N.H."/>
            <person name="Kotze A.C."/>
            <person name="Gibbs R.A."/>
            <person name="Richards S."/>
            <person name="Batterham P."/>
            <person name="Gasser R.B."/>
        </authorList>
    </citation>
    <scope>NUCLEOTIDE SEQUENCE [LARGE SCALE GENOMIC DNA]</scope>
    <source>
        <strain evidence="9 10">LS</strain>
        <tissue evidence="9">Full body</tissue>
    </source>
</reference>
<gene>
    <name evidence="9" type="ORF">FF38_00477</name>
</gene>
<proteinExistence type="predicted"/>
<evidence type="ECO:0000256" key="2">
    <source>
        <dbReference type="ARBA" id="ARBA00016807"/>
    </source>
</evidence>
<evidence type="ECO:0000256" key="1">
    <source>
        <dbReference type="ARBA" id="ARBA00011764"/>
    </source>
</evidence>
<dbReference type="Pfam" id="PF13873">
    <property type="entry name" value="Myb_DNA-bind_5"/>
    <property type="match status" value="1"/>
</dbReference>
<evidence type="ECO:0000256" key="6">
    <source>
        <dbReference type="ARBA" id="ARBA00025466"/>
    </source>
</evidence>
<dbReference type="GO" id="GO:0003677">
    <property type="term" value="F:DNA binding"/>
    <property type="evidence" value="ECO:0007669"/>
    <property type="project" value="UniProtKB-KW"/>
</dbReference>
<keyword evidence="10" id="KW-1185">Reference proteome</keyword>
<organism evidence="9 10">
    <name type="scientific">Lucilia cuprina</name>
    <name type="common">Green bottle fly</name>
    <name type="synonym">Australian sheep blowfly</name>
    <dbReference type="NCBI Taxonomy" id="7375"/>
    <lineage>
        <taxon>Eukaryota</taxon>
        <taxon>Metazoa</taxon>
        <taxon>Ecdysozoa</taxon>
        <taxon>Arthropoda</taxon>
        <taxon>Hexapoda</taxon>
        <taxon>Insecta</taxon>
        <taxon>Pterygota</taxon>
        <taxon>Neoptera</taxon>
        <taxon>Endopterygota</taxon>
        <taxon>Diptera</taxon>
        <taxon>Brachycera</taxon>
        <taxon>Muscomorpha</taxon>
        <taxon>Oestroidea</taxon>
        <taxon>Calliphoridae</taxon>
        <taxon>Luciliinae</taxon>
        <taxon>Lucilia</taxon>
    </lineage>
</organism>
<name>A0A0L0CJP6_LUCCU</name>
<comment type="subunit">
    <text evidence="1">Self-associates forming complexes of several hundred monomers.</text>
</comment>
<evidence type="ECO:0000259" key="8">
    <source>
        <dbReference type="Pfam" id="PF13873"/>
    </source>
</evidence>
<feature type="compositionally biased region" description="Acidic residues" evidence="7">
    <location>
        <begin position="274"/>
        <end position="287"/>
    </location>
</feature>
<accession>A0A0L0CJP6</accession>
<evidence type="ECO:0000313" key="10">
    <source>
        <dbReference type="Proteomes" id="UP000037069"/>
    </source>
</evidence>
<feature type="domain" description="Myb/SANT-like DNA-binding" evidence="8">
    <location>
        <begin position="4"/>
        <end position="78"/>
    </location>
</feature>
<dbReference type="InterPro" id="IPR028002">
    <property type="entry name" value="Myb_DNA-bind_5"/>
</dbReference>
<evidence type="ECO:0000313" key="9">
    <source>
        <dbReference type="EMBL" id="KNC32470.1"/>
    </source>
</evidence>
<keyword evidence="5" id="KW-0804">Transcription</keyword>
<comment type="caution">
    <text evidence="9">The sequence shown here is derived from an EMBL/GenBank/DDBJ whole genome shotgun (WGS) entry which is preliminary data.</text>
</comment>
<keyword evidence="4" id="KW-0238">DNA-binding</keyword>
<evidence type="ECO:0000256" key="7">
    <source>
        <dbReference type="SAM" id="MobiDB-lite"/>
    </source>
</evidence>
<protein>
    <recommendedName>
        <fullName evidence="2">Regulatory protein zeste</fullName>
    </recommendedName>
</protein>
<keyword evidence="3" id="KW-0805">Transcription regulation</keyword>